<feature type="region of interest" description="Disordered" evidence="1">
    <location>
        <begin position="308"/>
        <end position="339"/>
    </location>
</feature>
<organism evidence="3 4">
    <name type="scientific">Rothia dentocariosa</name>
    <dbReference type="NCBI Taxonomy" id="2047"/>
    <lineage>
        <taxon>Bacteria</taxon>
        <taxon>Bacillati</taxon>
        <taxon>Actinomycetota</taxon>
        <taxon>Actinomycetes</taxon>
        <taxon>Micrococcales</taxon>
        <taxon>Micrococcaceae</taxon>
        <taxon>Rothia</taxon>
    </lineage>
</organism>
<evidence type="ECO:0000256" key="2">
    <source>
        <dbReference type="SAM" id="SignalP"/>
    </source>
</evidence>
<reference evidence="3" key="1">
    <citation type="submission" date="2017-10" db="EMBL/GenBank/DDBJ databases">
        <title>Kefir isolates.</title>
        <authorList>
            <person name="Kim Y."/>
            <person name="Blasche S."/>
        </authorList>
    </citation>
    <scope>NUCLEOTIDE SEQUENCE [LARGE SCALE GENOMIC DNA]</scope>
    <source>
        <strain evidence="3">OG2-2</strain>
    </source>
</reference>
<sequence>MKITKFTRIVVPLSTGCALMLALSACMTVERANPGKSEGSSPVSSTSSSASSSAPPESSSASPTTNPTEEKQKNEEQSHEKQIVGLTDDNKAGKPRPRAEQKSQSSLGKNVKLKDDGSWTVEEGSGQDKLSVVVNVDGTFHVKRGTGSDIYHEMTINADGSWERVEKVSSSQTKTRVNADGTWSVERKSDSSSPDNVEAHADGTWKSSGYSNNKVITGNPDGTAVEKNTETGEEKSITRGAQSGVTTPREYMNSMYDMGLYIPQNGVIPLKPRTALPLGMPVKEAVPGTDEYKHATAELEGILLTDENKAGKPRPRSEKDPFFGMAKVNPDGSWSWESRDGDTTIHVAADGTWTQKDSDNSGNYDKTTVLYADGSWEIKNNTRSDGEDIIHVNPDGSWQRKDRDRTEEVKSDGTWRTQSTYETVYSTPDGKVYRESSSRKSEVSSVDKERYIYVPPQPDLLIGGGDGPGGGGVIPLTPRQPLQPGQQAVS</sequence>
<dbReference type="RefSeq" id="WP_070661617.1">
    <property type="nucleotide sequence ID" value="NZ_PDEV01000006.1"/>
</dbReference>
<dbReference type="Proteomes" id="UP000219947">
    <property type="component" value="Unassembled WGS sequence"/>
</dbReference>
<keyword evidence="2" id="KW-0732">Signal</keyword>
<protein>
    <recommendedName>
        <fullName evidence="5">Lipoprotein</fullName>
    </recommendedName>
</protein>
<feature type="signal peptide" evidence="2">
    <location>
        <begin position="1"/>
        <end position="32"/>
    </location>
</feature>
<feature type="chain" id="PRO_5012337377" description="Lipoprotein" evidence="2">
    <location>
        <begin position="33"/>
        <end position="490"/>
    </location>
</feature>
<feature type="region of interest" description="Disordered" evidence="1">
    <location>
        <begin position="380"/>
        <end position="414"/>
    </location>
</feature>
<feature type="compositionally biased region" description="Basic and acidic residues" evidence="1">
    <location>
        <begin position="380"/>
        <end position="390"/>
    </location>
</feature>
<dbReference type="PROSITE" id="PS51257">
    <property type="entry name" value="PROKAR_LIPOPROTEIN"/>
    <property type="match status" value="1"/>
</dbReference>
<keyword evidence="4" id="KW-1185">Reference proteome</keyword>
<feature type="region of interest" description="Disordered" evidence="1">
    <location>
        <begin position="169"/>
        <end position="243"/>
    </location>
</feature>
<feature type="compositionally biased region" description="Gly residues" evidence="1">
    <location>
        <begin position="462"/>
        <end position="473"/>
    </location>
</feature>
<evidence type="ECO:0000313" key="4">
    <source>
        <dbReference type="Proteomes" id="UP000219947"/>
    </source>
</evidence>
<dbReference type="EMBL" id="PDEV01000006">
    <property type="protein sequence ID" value="PEN15443.1"/>
    <property type="molecule type" value="Genomic_DNA"/>
</dbReference>
<comment type="caution">
    <text evidence="3">The sequence shown here is derived from an EMBL/GenBank/DDBJ whole genome shotgun (WGS) entry which is preliminary data.</text>
</comment>
<feature type="compositionally biased region" description="Basic and acidic residues" evidence="1">
    <location>
        <begin position="398"/>
        <end position="413"/>
    </location>
</feature>
<feature type="compositionally biased region" description="Basic and acidic residues" evidence="1">
    <location>
        <begin position="308"/>
        <end position="321"/>
    </location>
</feature>
<evidence type="ECO:0000256" key="1">
    <source>
        <dbReference type="SAM" id="MobiDB-lite"/>
    </source>
</evidence>
<feature type="compositionally biased region" description="Basic and acidic residues" evidence="1">
    <location>
        <begin position="68"/>
        <end position="101"/>
    </location>
</feature>
<feature type="compositionally biased region" description="Polar residues" evidence="1">
    <location>
        <begin position="205"/>
        <end position="216"/>
    </location>
</feature>
<feature type="region of interest" description="Disordered" evidence="1">
    <location>
        <begin position="431"/>
        <end position="450"/>
    </location>
</feature>
<feature type="region of interest" description="Disordered" evidence="1">
    <location>
        <begin position="32"/>
        <end position="125"/>
    </location>
</feature>
<evidence type="ECO:0000313" key="3">
    <source>
        <dbReference type="EMBL" id="PEN15443.1"/>
    </source>
</evidence>
<proteinExistence type="predicted"/>
<feature type="region of interest" description="Disordered" evidence="1">
    <location>
        <begin position="457"/>
        <end position="490"/>
    </location>
</feature>
<evidence type="ECO:0008006" key="5">
    <source>
        <dbReference type="Google" id="ProtNLM"/>
    </source>
</evidence>
<accession>A0A2A8D3S1</accession>
<feature type="compositionally biased region" description="Low complexity" evidence="1">
    <location>
        <begin position="37"/>
        <end position="67"/>
    </location>
</feature>
<gene>
    <name evidence="3" type="ORF">CRM92_10130</name>
</gene>
<feature type="compositionally biased region" description="Basic and acidic residues" evidence="1">
    <location>
        <begin position="227"/>
        <end position="237"/>
    </location>
</feature>
<dbReference type="AlphaFoldDB" id="A0A2A8D3S1"/>
<name>A0A2A8D3S1_9MICC</name>